<dbReference type="AlphaFoldDB" id="C7C7B8"/>
<gene>
    <name evidence="1" type="ORF">METD_I3380</name>
</gene>
<reference evidence="2" key="1">
    <citation type="journal article" date="2009" name="PLoS ONE">
        <title>Methylobacterium genome sequences: a reference blueprint to investigate microbial metabolism of C1 compounds from natural and industrial sources.</title>
        <authorList>
            <person name="Vuilleumier S."/>
            <person name="Chistoserdova L."/>
            <person name="Lee M.-C."/>
            <person name="Bringel F."/>
            <person name="Lajus A."/>
            <person name="Zhou Y."/>
            <person name="Gourion B."/>
            <person name="Barbe V."/>
            <person name="Chang J."/>
            <person name="Cruveiller S."/>
            <person name="Dossat C."/>
            <person name="Gillett W."/>
            <person name="Gruffaz C."/>
            <person name="Haugen E."/>
            <person name="Hourcade E."/>
            <person name="Levy R."/>
            <person name="Mangenot S."/>
            <person name="Muller E."/>
            <person name="Nadalig T."/>
            <person name="Pagni M."/>
            <person name="Penny C."/>
            <person name="Peyraud R."/>
            <person name="Robinson D.G."/>
            <person name="Roche D."/>
            <person name="Rouy Z."/>
            <person name="Saenampechek C."/>
            <person name="Salvignol G."/>
            <person name="Vallenet D."/>
            <person name="Wu Z."/>
            <person name="Marx C.J."/>
            <person name="Vorholt J.A."/>
            <person name="Olson M.V."/>
            <person name="Kaul R."/>
            <person name="Weissenbach J."/>
            <person name="Medigue C."/>
            <person name="Lidstrom M.E."/>
        </authorList>
    </citation>
    <scope>NUCLEOTIDE SEQUENCE [LARGE SCALE GENOMIC DNA]</scope>
    <source>
        <strain evidence="2">DSM 6343 / CIP 106787 / DM4</strain>
    </source>
</reference>
<name>C7C7B8_METED</name>
<dbReference type="GO" id="GO:0003677">
    <property type="term" value="F:DNA binding"/>
    <property type="evidence" value="ECO:0007669"/>
    <property type="project" value="InterPro"/>
</dbReference>
<organism evidence="1 2">
    <name type="scientific">Methylorubrum extorquens (strain DSM 6343 / CIP 106787 / DM4)</name>
    <name type="common">Methylobacterium extorquens</name>
    <dbReference type="NCBI Taxonomy" id="661410"/>
    <lineage>
        <taxon>Bacteria</taxon>
        <taxon>Pseudomonadati</taxon>
        <taxon>Pseudomonadota</taxon>
        <taxon>Alphaproteobacteria</taxon>
        <taxon>Hyphomicrobiales</taxon>
        <taxon>Methylobacteriaceae</taxon>
        <taxon>Methylorubrum</taxon>
    </lineage>
</organism>
<dbReference type="Gene3D" id="1.10.260.40">
    <property type="entry name" value="lambda repressor-like DNA-binding domains"/>
    <property type="match status" value="1"/>
</dbReference>
<dbReference type="Proteomes" id="UP000008070">
    <property type="component" value="Chromosome"/>
</dbReference>
<dbReference type="InterPro" id="IPR010982">
    <property type="entry name" value="Lambda_DNA-bd_dom_sf"/>
</dbReference>
<dbReference type="EMBL" id="FP103042">
    <property type="protein sequence ID" value="CAX25027.1"/>
    <property type="molecule type" value="Genomic_DNA"/>
</dbReference>
<protein>
    <recommendedName>
        <fullName evidence="3">Transcriptional regulator</fullName>
    </recommendedName>
</protein>
<dbReference type="HOGENOM" id="CLU_2955246_0_0_5"/>
<evidence type="ECO:0000313" key="2">
    <source>
        <dbReference type="Proteomes" id="UP000008070"/>
    </source>
</evidence>
<evidence type="ECO:0000313" key="1">
    <source>
        <dbReference type="EMBL" id="CAX25027.1"/>
    </source>
</evidence>
<evidence type="ECO:0008006" key="3">
    <source>
        <dbReference type="Google" id="ProtNLM"/>
    </source>
</evidence>
<proteinExistence type="predicted"/>
<sequence>MMARRRVSEPLTFKLAVEIWKLARETDLAQHEIAAVLHLNQGRVSEVLNLKRFPEARPN</sequence>
<dbReference type="KEGG" id="mdi:METDI3380"/>
<accession>C7C7B8</accession>